<accession>A0A853IB48</accession>
<dbReference type="Proteomes" id="UP000569732">
    <property type="component" value="Unassembled WGS sequence"/>
</dbReference>
<evidence type="ECO:0000313" key="1">
    <source>
        <dbReference type="EMBL" id="NYZ69052.1"/>
    </source>
</evidence>
<name>A0A853IB48_9GAMM</name>
<reference evidence="1 2" key="1">
    <citation type="submission" date="2020-07" db="EMBL/GenBank/DDBJ databases">
        <title>Endozoicomonas sp. nov., isolated from sediment.</title>
        <authorList>
            <person name="Gu T."/>
        </authorList>
    </citation>
    <scope>NUCLEOTIDE SEQUENCE [LARGE SCALE GENOMIC DNA]</scope>
    <source>
        <strain evidence="1 2">SM1973</strain>
    </source>
</reference>
<comment type="caution">
    <text evidence="1">The sequence shown here is derived from an EMBL/GenBank/DDBJ whole genome shotgun (WGS) entry which is preliminary data.</text>
</comment>
<keyword evidence="2" id="KW-1185">Reference proteome</keyword>
<protein>
    <submittedName>
        <fullName evidence="1">Uncharacterized protein</fullName>
    </submittedName>
</protein>
<organism evidence="1 2">
    <name type="scientific">Spartinivicinus marinus</name>
    <dbReference type="NCBI Taxonomy" id="2994442"/>
    <lineage>
        <taxon>Bacteria</taxon>
        <taxon>Pseudomonadati</taxon>
        <taxon>Pseudomonadota</taxon>
        <taxon>Gammaproteobacteria</taxon>
        <taxon>Oceanospirillales</taxon>
        <taxon>Zooshikellaceae</taxon>
        <taxon>Spartinivicinus</taxon>
    </lineage>
</organism>
<dbReference type="AlphaFoldDB" id="A0A853IB48"/>
<evidence type="ECO:0000313" key="2">
    <source>
        <dbReference type="Proteomes" id="UP000569732"/>
    </source>
</evidence>
<gene>
    <name evidence="1" type="ORF">H0A36_23815</name>
</gene>
<proteinExistence type="predicted"/>
<dbReference type="RefSeq" id="WP_180571052.1">
    <property type="nucleotide sequence ID" value="NZ_JACCKB010000058.1"/>
</dbReference>
<sequence length="83" mass="9572">MLISEIKKKAPISKIKPKNILIRQVTIELAKFNAEGLSQDIIDHLNNEPAFQYCFSLRATWNEFSSLDDVEVLTIDNMLKHLE</sequence>
<dbReference type="EMBL" id="JACCKB010000058">
    <property type="protein sequence ID" value="NYZ69052.1"/>
    <property type="molecule type" value="Genomic_DNA"/>
</dbReference>